<dbReference type="AlphaFoldDB" id="A0A9D1A5F2"/>
<accession>A0A9D1A5F2</accession>
<evidence type="ECO:0008006" key="3">
    <source>
        <dbReference type="Google" id="ProtNLM"/>
    </source>
</evidence>
<evidence type="ECO:0000313" key="1">
    <source>
        <dbReference type="EMBL" id="HIR05947.1"/>
    </source>
</evidence>
<name>A0A9D1A5F2_9FIRM</name>
<evidence type="ECO:0000313" key="2">
    <source>
        <dbReference type="Proteomes" id="UP000824250"/>
    </source>
</evidence>
<protein>
    <recommendedName>
        <fullName evidence="3">HTH tetR-type domain-containing protein</fullName>
    </recommendedName>
</protein>
<reference evidence="1" key="2">
    <citation type="journal article" date="2021" name="PeerJ">
        <title>Extensive microbial diversity within the chicken gut microbiome revealed by metagenomics and culture.</title>
        <authorList>
            <person name="Gilroy R."/>
            <person name="Ravi A."/>
            <person name="Getino M."/>
            <person name="Pursley I."/>
            <person name="Horton D.L."/>
            <person name="Alikhan N.F."/>
            <person name="Baker D."/>
            <person name="Gharbi K."/>
            <person name="Hall N."/>
            <person name="Watson M."/>
            <person name="Adriaenssens E.M."/>
            <person name="Foster-Nyarko E."/>
            <person name="Jarju S."/>
            <person name="Secka A."/>
            <person name="Antonio M."/>
            <person name="Oren A."/>
            <person name="Chaudhuri R.R."/>
            <person name="La Ragione R."/>
            <person name="Hildebrand F."/>
            <person name="Pallen M.J."/>
        </authorList>
    </citation>
    <scope>NUCLEOTIDE SEQUENCE</scope>
    <source>
        <strain evidence="1">CHK180-2868</strain>
    </source>
</reference>
<dbReference type="SUPFAM" id="SSF46689">
    <property type="entry name" value="Homeodomain-like"/>
    <property type="match status" value="1"/>
</dbReference>
<dbReference type="EMBL" id="DVGC01000045">
    <property type="protein sequence ID" value="HIR05947.1"/>
    <property type="molecule type" value="Genomic_DNA"/>
</dbReference>
<dbReference type="Proteomes" id="UP000824250">
    <property type="component" value="Unassembled WGS sequence"/>
</dbReference>
<dbReference type="InterPro" id="IPR009057">
    <property type="entry name" value="Homeodomain-like_sf"/>
</dbReference>
<dbReference type="PANTHER" id="PTHR43479">
    <property type="entry name" value="ACREF/ENVCD OPERON REPRESSOR-RELATED"/>
    <property type="match status" value="1"/>
</dbReference>
<comment type="caution">
    <text evidence="1">The sequence shown here is derived from an EMBL/GenBank/DDBJ whole genome shotgun (WGS) entry which is preliminary data.</text>
</comment>
<dbReference type="Gene3D" id="1.10.357.10">
    <property type="entry name" value="Tetracycline Repressor, domain 2"/>
    <property type="match status" value="1"/>
</dbReference>
<sequence length="206" mass="23543">MNQTNLHKNSISIRRTYVLLKAALFEELTVTPIERITLTDLCSKSLIPRSTFYRYFEDKYDLLQYCLLSLVNELGLTKAVLSFQDKDSMKQFLQILICHLNSNMEQYRKIYDANKDGELMGIIRNGLLLILTAKLKDAESENSRTNIPYPILTSLLADFFFSVIKCYLELAGQYDTETFIESVCRFADRDFLSKSTPGTAGETGAV</sequence>
<dbReference type="InterPro" id="IPR050624">
    <property type="entry name" value="HTH-type_Tx_Regulator"/>
</dbReference>
<reference evidence="1" key="1">
    <citation type="submission" date="2020-10" db="EMBL/GenBank/DDBJ databases">
        <authorList>
            <person name="Gilroy R."/>
        </authorList>
    </citation>
    <scope>NUCLEOTIDE SEQUENCE</scope>
    <source>
        <strain evidence="1">CHK180-2868</strain>
    </source>
</reference>
<gene>
    <name evidence="1" type="ORF">IAB28_08290</name>
</gene>
<dbReference type="PANTHER" id="PTHR43479:SF7">
    <property type="entry name" value="TETR-FAMILY TRANSCRIPTIONAL REGULATOR"/>
    <property type="match status" value="1"/>
</dbReference>
<organism evidence="1 2">
    <name type="scientific">Candidatus Copromonas faecavium</name>
    <name type="common">nom. illeg.</name>
    <dbReference type="NCBI Taxonomy" id="2840740"/>
    <lineage>
        <taxon>Bacteria</taxon>
        <taxon>Bacillati</taxon>
        <taxon>Bacillota</taxon>
        <taxon>Clostridia</taxon>
        <taxon>Lachnospirales</taxon>
        <taxon>Lachnospiraceae</taxon>
        <taxon>Candidatus Copromonas (nom. illeg.)</taxon>
    </lineage>
</organism>
<proteinExistence type="predicted"/>